<protein>
    <submittedName>
        <fullName evidence="2">Alpha/beta hydrolase</fullName>
    </submittedName>
</protein>
<comment type="caution">
    <text evidence="2">The sequence shown here is derived from an EMBL/GenBank/DDBJ whole genome shotgun (WGS) entry which is preliminary data.</text>
</comment>
<keyword evidence="2" id="KW-0378">Hydrolase</keyword>
<dbReference type="PANTHER" id="PTHR43433">
    <property type="entry name" value="HYDROLASE, ALPHA/BETA FOLD FAMILY PROTEIN"/>
    <property type="match status" value="1"/>
</dbReference>
<dbReference type="InterPro" id="IPR050471">
    <property type="entry name" value="AB_hydrolase"/>
</dbReference>
<dbReference type="PANTHER" id="PTHR43433:SF5">
    <property type="entry name" value="AB HYDROLASE-1 DOMAIN-CONTAINING PROTEIN"/>
    <property type="match status" value="1"/>
</dbReference>
<dbReference type="EMBL" id="BAAASD010000017">
    <property type="protein sequence ID" value="GAA2350290.1"/>
    <property type="molecule type" value="Genomic_DNA"/>
</dbReference>
<dbReference type="InterPro" id="IPR000073">
    <property type="entry name" value="AB_hydrolase_1"/>
</dbReference>
<reference evidence="3" key="1">
    <citation type="journal article" date="2019" name="Int. J. Syst. Evol. Microbiol.">
        <title>The Global Catalogue of Microorganisms (GCM) 10K type strain sequencing project: providing services to taxonomists for standard genome sequencing and annotation.</title>
        <authorList>
            <consortium name="The Broad Institute Genomics Platform"/>
            <consortium name="The Broad Institute Genome Sequencing Center for Infectious Disease"/>
            <person name="Wu L."/>
            <person name="Ma J."/>
        </authorList>
    </citation>
    <scope>NUCLEOTIDE SEQUENCE [LARGE SCALE GENOMIC DNA]</scope>
    <source>
        <strain evidence="3">JCM 4316</strain>
    </source>
</reference>
<dbReference type="GO" id="GO:0016787">
    <property type="term" value="F:hydrolase activity"/>
    <property type="evidence" value="ECO:0007669"/>
    <property type="project" value="UniProtKB-KW"/>
</dbReference>
<name>A0ABP5TDK6_9ACTN</name>
<dbReference type="SUPFAM" id="SSF53474">
    <property type="entry name" value="alpha/beta-Hydrolases"/>
    <property type="match status" value="1"/>
</dbReference>
<dbReference type="Gene3D" id="3.40.50.1820">
    <property type="entry name" value="alpha/beta hydrolase"/>
    <property type="match status" value="1"/>
</dbReference>
<feature type="domain" description="AB hydrolase-1" evidence="1">
    <location>
        <begin position="49"/>
        <end position="142"/>
    </location>
</feature>
<dbReference type="RefSeq" id="WP_346176026.1">
    <property type="nucleotide sequence ID" value="NZ_BAAASD010000017.1"/>
</dbReference>
<accession>A0ABP5TDK6</accession>
<dbReference type="Pfam" id="PF00561">
    <property type="entry name" value="Abhydrolase_1"/>
    <property type="match status" value="1"/>
</dbReference>
<evidence type="ECO:0000259" key="1">
    <source>
        <dbReference type="Pfam" id="PF00561"/>
    </source>
</evidence>
<keyword evidence="3" id="KW-1185">Reference proteome</keyword>
<gene>
    <name evidence="2" type="ORF">GCM10010246_42750</name>
</gene>
<sequence length="306" mass="31768">MTHATTPATATTATATTAGTIDAPGATLHYQVRGEGPVLLIGQSGEGDADRTVDLVPRLADTCTVVTYDRRGLSRSRLQDPARGATLAEHADDAARVLAAVTTEPAAMLGCSLGAVIGLHLAVRHPGLIHTLVAHEPVAPRLLPAAERAHHERELADLQGLYTRSGLAATLPEIARVLGIDTGGRDAEPGLTPQPIDALRRANFDYFIRHDFTAVLDDTLDIAALAATPTRVLPAVGRTTPEGVFDRRCAYALAELLGAEVVELPGGHNGNTSHPSAYAARLRDLLGTRAVGAGSGAKEPRAAGAA</sequence>
<dbReference type="InterPro" id="IPR029058">
    <property type="entry name" value="AB_hydrolase_fold"/>
</dbReference>
<evidence type="ECO:0000313" key="2">
    <source>
        <dbReference type="EMBL" id="GAA2350290.1"/>
    </source>
</evidence>
<organism evidence="2 3">
    <name type="scientific">Streptomyces cuspidosporus</name>
    <dbReference type="NCBI Taxonomy" id="66882"/>
    <lineage>
        <taxon>Bacteria</taxon>
        <taxon>Bacillati</taxon>
        <taxon>Actinomycetota</taxon>
        <taxon>Actinomycetes</taxon>
        <taxon>Kitasatosporales</taxon>
        <taxon>Streptomycetaceae</taxon>
        <taxon>Streptomyces</taxon>
    </lineage>
</organism>
<evidence type="ECO:0000313" key="3">
    <source>
        <dbReference type="Proteomes" id="UP001500253"/>
    </source>
</evidence>
<proteinExistence type="predicted"/>
<dbReference type="Proteomes" id="UP001500253">
    <property type="component" value="Unassembled WGS sequence"/>
</dbReference>